<organism evidence="1 2">
    <name type="scientific">Cetraspora pellucida</name>
    <dbReference type="NCBI Taxonomy" id="1433469"/>
    <lineage>
        <taxon>Eukaryota</taxon>
        <taxon>Fungi</taxon>
        <taxon>Fungi incertae sedis</taxon>
        <taxon>Mucoromycota</taxon>
        <taxon>Glomeromycotina</taxon>
        <taxon>Glomeromycetes</taxon>
        <taxon>Diversisporales</taxon>
        <taxon>Gigasporaceae</taxon>
        <taxon>Cetraspora</taxon>
    </lineage>
</organism>
<dbReference type="EMBL" id="CAJVPW010075088">
    <property type="protein sequence ID" value="CAG8796763.1"/>
    <property type="molecule type" value="Genomic_DNA"/>
</dbReference>
<evidence type="ECO:0000313" key="2">
    <source>
        <dbReference type="Proteomes" id="UP000789366"/>
    </source>
</evidence>
<evidence type="ECO:0000313" key="1">
    <source>
        <dbReference type="EMBL" id="CAG8796763.1"/>
    </source>
</evidence>
<dbReference type="Proteomes" id="UP000789366">
    <property type="component" value="Unassembled WGS sequence"/>
</dbReference>
<protein>
    <submittedName>
        <fullName evidence="1">3782_t:CDS:1</fullName>
    </submittedName>
</protein>
<proteinExistence type="predicted"/>
<feature type="non-terminal residue" evidence="1">
    <location>
        <position position="143"/>
    </location>
</feature>
<reference evidence="1" key="1">
    <citation type="submission" date="2021-06" db="EMBL/GenBank/DDBJ databases">
        <authorList>
            <person name="Kallberg Y."/>
            <person name="Tangrot J."/>
            <person name="Rosling A."/>
        </authorList>
    </citation>
    <scope>NUCLEOTIDE SEQUENCE</scope>
    <source>
        <strain evidence="1">28 12/20/2015</strain>
    </source>
</reference>
<sequence length="143" mass="16731">MITQNDTSTTSVTEKKGFLYARVSSNKQKEVSTSKEMDLKPYWNDQVKEWSQKLWLPTVTDSADLHLTSLNICSRYTLRNSWFSSTNQVPTSMNYHKISLQSTPSLSVEYREEEQLNTEANENQWKIKTIKTRSKKKRKIETT</sequence>
<comment type="caution">
    <text evidence="1">The sequence shown here is derived from an EMBL/GenBank/DDBJ whole genome shotgun (WGS) entry which is preliminary data.</text>
</comment>
<keyword evidence="2" id="KW-1185">Reference proteome</keyword>
<accession>A0ACA9RJB0</accession>
<gene>
    <name evidence="1" type="ORF">SPELUC_LOCUS17695</name>
</gene>
<name>A0ACA9RJB0_9GLOM</name>